<dbReference type="Proteomes" id="UP001434883">
    <property type="component" value="Unassembled WGS sequence"/>
</dbReference>
<sequence length="117" mass="13565">MFLVDSIFFSSLSDSGFLHSLEKYKFYFQYFPGLDEYGNENKSMANICTSRLNFSLSKCCPSFHPSFCVPFPPPCISHVPLSFIPSFQFSFSVSFLPTNSHSYFVYFLLTLFPFFLF</sequence>
<accession>A0ABV0RAE0</accession>
<organism evidence="1 2">
    <name type="scientific">Xenoophorus captivus</name>
    <dbReference type="NCBI Taxonomy" id="1517983"/>
    <lineage>
        <taxon>Eukaryota</taxon>
        <taxon>Metazoa</taxon>
        <taxon>Chordata</taxon>
        <taxon>Craniata</taxon>
        <taxon>Vertebrata</taxon>
        <taxon>Euteleostomi</taxon>
        <taxon>Actinopterygii</taxon>
        <taxon>Neopterygii</taxon>
        <taxon>Teleostei</taxon>
        <taxon>Neoteleostei</taxon>
        <taxon>Acanthomorphata</taxon>
        <taxon>Ovalentaria</taxon>
        <taxon>Atherinomorphae</taxon>
        <taxon>Cyprinodontiformes</taxon>
        <taxon>Goodeidae</taxon>
        <taxon>Xenoophorus</taxon>
    </lineage>
</organism>
<evidence type="ECO:0000313" key="1">
    <source>
        <dbReference type="EMBL" id="MEQ2205128.1"/>
    </source>
</evidence>
<proteinExistence type="predicted"/>
<gene>
    <name evidence="1" type="ORF">XENOCAPTIV_026221</name>
</gene>
<evidence type="ECO:0000313" key="2">
    <source>
        <dbReference type="Proteomes" id="UP001434883"/>
    </source>
</evidence>
<dbReference type="EMBL" id="JAHRIN010040092">
    <property type="protein sequence ID" value="MEQ2205128.1"/>
    <property type="molecule type" value="Genomic_DNA"/>
</dbReference>
<comment type="caution">
    <text evidence="1">The sequence shown here is derived from an EMBL/GenBank/DDBJ whole genome shotgun (WGS) entry which is preliminary data.</text>
</comment>
<protein>
    <submittedName>
        <fullName evidence="1">Uncharacterized protein</fullName>
    </submittedName>
</protein>
<reference evidence="1 2" key="1">
    <citation type="submission" date="2021-06" db="EMBL/GenBank/DDBJ databases">
        <authorList>
            <person name="Palmer J.M."/>
        </authorList>
    </citation>
    <scope>NUCLEOTIDE SEQUENCE [LARGE SCALE GENOMIC DNA]</scope>
    <source>
        <strain evidence="1 2">XC_2019</strain>
        <tissue evidence="1">Muscle</tissue>
    </source>
</reference>
<name>A0ABV0RAE0_9TELE</name>
<keyword evidence="2" id="KW-1185">Reference proteome</keyword>